<dbReference type="InterPro" id="IPR016032">
    <property type="entry name" value="Sig_transdc_resp-reg_C-effctor"/>
</dbReference>
<reference evidence="5" key="2">
    <citation type="submission" date="2021-04" db="EMBL/GenBank/DDBJ databases">
        <authorList>
            <person name="Zhang T."/>
            <person name="Zhang Y."/>
            <person name="Lu D."/>
            <person name="Zuo D."/>
            <person name="Du Z."/>
        </authorList>
    </citation>
    <scope>NUCLEOTIDE SEQUENCE</scope>
    <source>
        <strain evidence="5">JR1</strain>
    </source>
</reference>
<dbReference type="InterPro" id="IPR000792">
    <property type="entry name" value="Tscrpt_reg_LuxR_C"/>
</dbReference>
<evidence type="ECO:0000313" key="5">
    <source>
        <dbReference type="EMBL" id="MBR8535445.1"/>
    </source>
</evidence>
<name>A0A941F574_9BACT</name>
<dbReference type="GO" id="GO:0003677">
    <property type="term" value="F:DNA binding"/>
    <property type="evidence" value="ECO:0007669"/>
    <property type="project" value="UniProtKB-KW"/>
</dbReference>
<dbReference type="PANTHER" id="PTHR44688">
    <property type="entry name" value="DNA-BINDING TRANSCRIPTIONAL ACTIVATOR DEVR_DOSR"/>
    <property type="match status" value="1"/>
</dbReference>
<comment type="caution">
    <text evidence="5">The sequence shown here is derived from an EMBL/GenBank/DDBJ whole genome shotgun (WGS) entry which is preliminary data.</text>
</comment>
<evidence type="ECO:0000256" key="1">
    <source>
        <dbReference type="ARBA" id="ARBA00023015"/>
    </source>
</evidence>
<dbReference type="Proteomes" id="UP000679220">
    <property type="component" value="Unassembled WGS sequence"/>
</dbReference>
<dbReference type="SMART" id="SM00421">
    <property type="entry name" value="HTH_LUXR"/>
    <property type="match status" value="1"/>
</dbReference>
<proteinExistence type="predicted"/>
<dbReference type="RefSeq" id="WP_212189351.1">
    <property type="nucleotide sequence ID" value="NZ_JAGTAR010000009.1"/>
</dbReference>
<keyword evidence="1" id="KW-0805">Transcription regulation</keyword>
<dbReference type="Pfam" id="PF00196">
    <property type="entry name" value="GerE"/>
    <property type="match status" value="1"/>
</dbReference>
<evidence type="ECO:0000256" key="2">
    <source>
        <dbReference type="ARBA" id="ARBA00023125"/>
    </source>
</evidence>
<dbReference type="PRINTS" id="PR00038">
    <property type="entry name" value="HTHLUXR"/>
</dbReference>
<protein>
    <submittedName>
        <fullName evidence="5">Response regulator transcription factor</fullName>
    </submittedName>
</protein>
<dbReference type="CDD" id="cd06170">
    <property type="entry name" value="LuxR_C_like"/>
    <property type="match status" value="1"/>
</dbReference>
<dbReference type="AlphaFoldDB" id="A0A941F574"/>
<dbReference type="EMBL" id="JAGTAR010000009">
    <property type="protein sequence ID" value="MBR8535445.1"/>
    <property type="molecule type" value="Genomic_DNA"/>
</dbReference>
<keyword evidence="2" id="KW-0238">DNA-binding</keyword>
<accession>A0A941F574</accession>
<evidence type="ECO:0000313" key="6">
    <source>
        <dbReference type="Proteomes" id="UP000679220"/>
    </source>
</evidence>
<dbReference type="InterPro" id="IPR036388">
    <property type="entry name" value="WH-like_DNA-bd_sf"/>
</dbReference>
<dbReference type="GO" id="GO:0006355">
    <property type="term" value="P:regulation of DNA-templated transcription"/>
    <property type="evidence" value="ECO:0007669"/>
    <property type="project" value="InterPro"/>
</dbReference>
<feature type="domain" description="HTH luxR-type" evidence="4">
    <location>
        <begin position="1"/>
        <end position="62"/>
    </location>
</feature>
<organism evidence="5 6">
    <name type="scientific">Carboxylicivirga sediminis</name>
    <dbReference type="NCBI Taxonomy" id="2006564"/>
    <lineage>
        <taxon>Bacteria</taxon>
        <taxon>Pseudomonadati</taxon>
        <taxon>Bacteroidota</taxon>
        <taxon>Bacteroidia</taxon>
        <taxon>Marinilabiliales</taxon>
        <taxon>Marinilabiliaceae</taxon>
        <taxon>Carboxylicivirga</taxon>
    </lineage>
</organism>
<sequence length="98" mass="11504">MKLLTEREEEIAMLIFLGKSNKEIAEVLFISIDTVKTHIQKAFEKTQSKSRTDLSRAWLECTFNVQFRRSPSDNKLKIIRNLNTTKHGEERNYNCLQS</sequence>
<dbReference type="Gene3D" id="1.10.10.10">
    <property type="entry name" value="Winged helix-like DNA-binding domain superfamily/Winged helix DNA-binding domain"/>
    <property type="match status" value="1"/>
</dbReference>
<keyword evidence="3" id="KW-0804">Transcription</keyword>
<dbReference type="PANTHER" id="PTHR44688:SF16">
    <property type="entry name" value="DNA-BINDING TRANSCRIPTIONAL ACTIVATOR DEVR_DOSR"/>
    <property type="match status" value="1"/>
</dbReference>
<evidence type="ECO:0000259" key="4">
    <source>
        <dbReference type="PROSITE" id="PS50043"/>
    </source>
</evidence>
<dbReference type="SUPFAM" id="SSF46894">
    <property type="entry name" value="C-terminal effector domain of the bipartite response regulators"/>
    <property type="match status" value="1"/>
</dbReference>
<keyword evidence="6" id="KW-1185">Reference proteome</keyword>
<reference evidence="5" key="1">
    <citation type="journal article" date="2018" name="Int. J. Syst. Evol. Microbiol.">
        <title>Carboxylicivirga sediminis sp. nov., isolated from coastal sediment.</title>
        <authorList>
            <person name="Wang F.Q."/>
            <person name="Ren L.H."/>
            <person name="Zou R.J."/>
            <person name="Sun Y.Z."/>
            <person name="Liu X.J."/>
            <person name="Jiang F."/>
            <person name="Liu L.J."/>
        </authorList>
    </citation>
    <scope>NUCLEOTIDE SEQUENCE</scope>
    <source>
        <strain evidence="5">JR1</strain>
    </source>
</reference>
<dbReference type="PROSITE" id="PS50043">
    <property type="entry name" value="HTH_LUXR_2"/>
    <property type="match status" value="1"/>
</dbReference>
<evidence type="ECO:0000256" key="3">
    <source>
        <dbReference type="ARBA" id="ARBA00023163"/>
    </source>
</evidence>
<gene>
    <name evidence="5" type="ORF">KDU71_07730</name>
</gene>